<name>D4H2R5_DENA2</name>
<organism evidence="2 3">
    <name type="scientific">Denitrovibrio acetiphilus (strain DSM 12809 / NBRC 114555 / N2460)</name>
    <dbReference type="NCBI Taxonomy" id="522772"/>
    <lineage>
        <taxon>Bacteria</taxon>
        <taxon>Pseudomonadati</taxon>
        <taxon>Deferribacterota</taxon>
        <taxon>Deferribacteres</taxon>
        <taxon>Deferribacterales</taxon>
        <taxon>Geovibrionaceae</taxon>
        <taxon>Denitrovibrio</taxon>
    </lineage>
</organism>
<keyword evidence="3" id="KW-1185">Reference proteome</keyword>
<dbReference type="SUPFAM" id="SSF69318">
    <property type="entry name" value="Integrin alpha N-terminal domain"/>
    <property type="match status" value="1"/>
</dbReference>
<feature type="signal peptide" evidence="1">
    <location>
        <begin position="1"/>
        <end position="18"/>
    </location>
</feature>
<sequence precursor="true">MKKILFLMLVLIPAVAFARFEKLTADIDDMFSRFTGYVVSVEDNDIITDLGLDKGVFPGMELKIFRKSEPIIHPVTKQVLGNKKIYVGDLVIKSVYGKYSEAKSDQLNRAVKPGDIIAMNPPVEVAVETENIPVRLKLLLKEELGRVSNILIKDSAPLVLTFSQKEEGGIGYTVTEKKSGTLVYSRYFSDQDLGQGGGSMATKDILYSDAIDETYKSMAVGHAKNDKNIYIAAATKKRIDLYEFTGTGFIPAGSVDKEFDNIQNIELADLDGDSVDELFVTEVRHESTVRSSIYEYDRGSFKELESDMQYIFRTVFVKGNKEIVAQKLAVDGSSIGMVHKFLYVKDRYERGGAVSKSPSIGIYGFGYSDINGDGTSEVFHIDDNYRLNVYNDSNVEYTSVQQFGQTPYYFILANEVKNETNSSIMESKNDGDNDPFVYEKLKKYIKGRVFVNSDNNVYVVQNEQKYKMLASTKIFESSMFAVYSWDGRRLRSMWQSEVMEPTIVDYYMYEEYGRTYLFMLRNFSDGLLKGDKSQLIYIETK</sequence>
<reference evidence="2 3" key="1">
    <citation type="journal article" date="2010" name="Stand. Genomic Sci.">
        <title>Complete genome sequence of Denitrovibrio acetiphilus type strain (N2460).</title>
        <authorList>
            <person name="Kiss H."/>
            <person name="Lang E."/>
            <person name="Lapidus A."/>
            <person name="Copeland A."/>
            <person name="Nolan M."/>
            <person name="Glavina Del Rio T."/>
            <person name="Chen F."/>
            <person name="Lucas S."/>
            <person name="Tice H."/>
            <person name="Cheng J.F."/>
            <person name="Han C."/>
            <person name="Goodwin L."/>
            <person name="Pitluck S."/>
            <person name="Liolios K."/>
            <person name="Pati A."/>
            <person name="Ivanova N."/>
            <person name="Mavromatis K."/>
            <person name="Chen A."/>
            <person name="Palaniappan K."/>
            <person name="Land M."/>
            <person name="Hauser L."/>
            <person name="Chang Y.J."/>
            <person name="Jeffries C.D."/>
            <person name="Detter J.C."/>
            <person name="Brettin T."/>
            <person name="Spring S."/>
            <person name="Rohde M."/>
            <person name="Goker M."/>
            <person name="Woyke T."/>
            <person name="Bristow J."/>
            <person name="Eisen J.A."/>
            <person name="Markowitz V."/>
            <person name="Hugenholtz P."/>
            <person name="Kyrpides N.C."/>
            <person name="Klenk H.P."/>
        </authorList>
    </citation>
    <scope>NUCLEOTIDE SEQUENCE [LARGE SCALE GENOMIC DNA]</scope>
    <source>
        <strain evidence="3">DSM 12809 / NBRC 114555 / N2460</strain>
    </source>
</reference>
<dbReference type="STRING" id="522772.Dacet_0326"/>
<feature type="chain" id="PRO_5003058290" description="FG-GAP repeat protein" evidence="1">
    <location>
        <begin position="19"/>
        <end position="541"/>
    </location>
</feature>
<gene>
    <name evidence="2" type="ordered locus">Dacet_0326</name>
</gene>
<dbReference type="eggNOG" id="COG5616">
    <property type="taxonomic scope" value="Bacteria"/>
</dbReference>
<keyword evidence="1" id="KW-0732">Signal</keyword>
<dbReference type="KEGG" id="dap:Dacet_0326"/>
<dbReference type="PaxDb" id="522772-Dacet_0326"/>
<dbReference type="Gene3D" id="2.40.10.410">
    <property type="entry name" value="FlgT, C-terminal domain"/>
    <property type="match status" value="1"/>
</dbReference>
<dbReference type="EMBL" id="CP001968">
    <property type="protein sequence ID" value="ADD67126.1"/>
    <property type="molecule type" value="Genomic_DNA"/>
</dbReference>
<dbReference type="AlphaFoldDB" id="D4H2R5"/>
<dbReference type="RefSeq" id="WP_013009671.1">
    <property type="nucleotide sequence ID" value="NC_013943.1"/>
</dbReference>
<dbReference type="InterPro" id="IPR038165">
    <property type="entry name" value="FlgT_C_sf"/>
</dbReference>
<proteinExistence type="predicted"/>
<evidence type="ECO:0000256" key="1">
    <source>
        <dbReference type="SAM" id="SignalP"/>
    </source>
</evidence>
<evidence type="ECO:0000313" key="3">
    <source>
        <dbReference type="Proteomes" id="UP000002012"/>
    </source>
</evidence>
<evidence type="ECO:0000313" key="2">
    <source>
        <dbReference type="EMBL" id="ADD67126.1"/>
    </source>
</evidence>
<dbReference type="InParanoid" id="D4H2R5"/>
<dbReference type="Proteomes" id="UP000002012">
    <property type="component" value="Chromosome"/>
</dbReference>
<dbReference type="OrthoDB" id="9813582at2"/>
<dbReference type="InterPro" id="IPR028994">
    <property type="entry name" value="Integrin_alpha_N"/>
</dbReference>
<accession>D4H2R5</accession>
<evidence type="ECO:0008006" key="4">
    <source>
        <dbReference type="Google" id="ProtNLM"/>
    </source>
</evidence>
<protein>
    <recommendedName>
        <fullName evidence="4">FG-GAP repeat protein</fullName>
    </recommendedName>
</protein>
<dbReference type="HOGENOM" id="CLU_503193_0_0_0"/>